<organism evidence="3 4">
    <name type="scientific">Purpureocillium lilacinum</name>
    <name type="common">Paecilomyces lilacinus</name>
    <dbReference type="NCBI Taxonomy" id="33203"/>
    <lineage>
        <taxon>Eukaryota</taxon>
        <taxon>Fungi</taxon>
        <taxon>Dikarya</taxon>
        <taxon>Ascomycota</taxon>
        <taxon>Pezizomycotina</taxon>
        <taxon>Sordariomycetes</taxon>
        <taxon>Hypocreomycetidae</taxon>
        <taxon>Hypocreales</taxon>
        <taxon>Ophiocordycipitaceae</taxon>
        <taxon>Purpureocillium</taxon>
    </lineage>
</organism>
<feature type="compositionally biased region" description="Low complexity" evidence="1">
    <location>
        <begin position="522"/>
        <end position="540"/>
    </location>
</feature>
<evidence type="ECO:0000256" key="1">
    <source>
        <dbReference type="SAM" id="MobiDB-lite"/>
    </source>
</evidence>
<feature type="transmembrane region" description="Helical" evidence="2">
    <location>
        <begin position="416"/>
        <end position="436"/>
    </location>
</feature>
<feature type="region of interest" description="Disordered" evidence="1">
    <location>
        <begin position="499"/>
        <end position="567"/>
    </location>
</feature>
<name>A0ABR0CH98_PURLI</name>
<dbReference type="EMBL" id="JAWRVI010000001">
    <property type="protein sequence ID" value="KAK4095281.1"/>
    <property type="molecule type" value="Genomic_DNA"/>
</dbReference>
<comment type="caution">
    <text evidence="3">The sequence shown here is derived from an EMBL/GenBank/DDBJ whole genome shotgun (WGS) entry which is preliminary data.</text>
</comment>
<feature type="compositionally biased region" description="Low complexity" evidence="1">
    <location>
        <begin position="550"/>
        <end position="561"/>
    </location>
</feature>
<proteinExistence type="predicted"/>
<feature type="compositionally biased region" description="Low complexity" evidence="1">
    <location>
        <begin position="378"/>
        <end position="404"/>
    </location>
</feature>
<feature type="region of interest" description="Disordered" evidence="1">
    <location>
        <begin position="445"/>
        <end position="483"/>
    </location>
</feature>
<evidence type="ECO:0000256" key="2">
    <source>
        <dbReference type="SAM" id="Phobius"/>
    </source>
</evidence>
<reference evidence="3 4" key="1">
    <citation type="journal article" date="2024" name="Microbiol. Resour. Announc.">
        <title>Genome annotations for the ascomycete fungi Trichoderma harzianum, Trichoderma aggressivum, and Purpureocillium lilacinum.</title>
        <authorList>
            <person name="Beijen E.P.W."/>
            <person name="Ohm R.A."/>
        </authorList>
    </citation>
    <scope>NUCLEOTIDE SEQUENCE [LARGE SCALE GENOMIC DNA]</scope>
    <source>
        <strain evidence="3 4">CBS 150709</strain>
    </source>
</reference>
<keyword evidence="4" id="KW-1185">Reference proteome</keyword>
<feature type="region of interest" description="Disordered" evidence="1">
    <location>
        <begin position="375"/>
        <end position="407"/>
    </location>
</feature>
<keyword evidence="2" id="KW-0812">Transmembrane</keyword>
<evidence type="ECO:0000313" key="3">
    <source>
        <dbReference type="EMBL" id="KAK4095281.1"/>
    </source>
</evidence>
<dbReference type="Proteomes" id="UP001287286">
    <property type="component" value="Unassembled WGS sequence"/>
</dbReference>
<keyword evidence="2" id="KW-0472">Membrane</keyword>
<gene>
    <name evidence="3" type="ORF">Purlil1_77</name>
</gene>
<feature type="compositionally biased region" description="Pro residues" evidence="1">
    <location>
        <begin position="506"/>
        <end position="521"/>
    </location>
</feature>
<accession>A0ABR0CH98</accession>
<evidence type="ECO:0000313" key="4">
    <source>
        <dbReference type="Proteomes" id="UP001287286"/>
    </source>
</evidence>
<protein>
    <submittedName>
        <fullName evidence="3">Uncharacterized protein</fullName>
    </submittedName>
</protein>
<keyword evidence="2" id="KW-1133">Transmembrane helix</keyword>
<sequence>MIPAIQWGPRDAGGTWEPHPDALDSIANYPRDSKGRQYRVVGVAKHSIATAAASQRGELLTNHHVAESEQNMAMDRGKGHHMILSAAHLSNAVLTQRAISGPCETQRLESRGGCWDGPRCKDQDPELGSTWRTKTLTADAQYTGGPQIAATKDDQFPSDLFSRRDQQAARTAATENRLHWTTEAADRALPILRLYLSSGEGTGLKNENAMSKTTDSKESDAMSITAFNGPFPTDWEPPERCTALTQRGIVGLDFAPSCLPESFIASPGVVYSPGTGCPSGYTAPAPCTKWTDAITTTITCCPVRGDLTLSCVPNDRALSLAWKDKFCTWSAGDKKTVLLVTTERSGTTSTRAVTMTGKAGVNAYGLRMVYQESDLPKSTTAGETSATRTGETGAATETGGDDSAGSGGGLSTGAKAAIGVVIPLVAIAILVGAFFIRRRRRARDGPNELPAYGAGNEGAGADSKTLASAHSPAPPLATGGGYAAVPQELQGTDQVVELPGDVSHLSPPPQQSSLSPSPPPQTSVSGLSSPASAHASTASPEVQYQPYRPPGSGASSPQPGQHAVPHS</sequence>